<protein>
    <recommendedName>
        <fullName evidence="2">DUF2237 domain-containing protein</fullName>
    </recommendedName>
</protein>
<sequence>MDKHFTIILLLFIIVLLSPDMCLLIEKFETKNALEKTRTQQLNANNQLLQICSNSPKTGFYRDGYCNIGEYDKGTHTVCAKMTKEFLDFTKKQGNDLSTPNKTNDFPGLKPGDNWCLCALRWAEAHNHDKNLVPKIKMDATNIKTLYYIEKEILDENKLTEN</sequence>
<dbReference type="AlphaFoldDB" id="A0A6C0F3Z3"/>
<dbReference type="Pfam" id="PF09996">
    <property type="entry name" value="DUF2237"/>
    <property type="match status" value="1"/>
</dbReference>
<dbReference type="PANTHER" id="PTHR37466:SF1">
    <property type="entry name" value="SLR1628 PROTEIN"/>
    <property type="match status" value="1"/>
</dbReference>
<dbReference type="PANTHER" id="PTHR37466">
    <property type="entry name" value="SLR1628 PROTEIN"/>
    <property type="match status" value="1"/>
</dbReference>
<accession>A0A6C0F3Z3</accession>
<dbReference type="Gene3D" id="3.30.56.110">
    <property type="entry name" value="Protein of unknown function DUF2237"/>
    <property type="match status" value="1"/>
</dbReference>
<proteinExistence type="predicted"/>
<name>A0A6C0F3Z3_9ZZZZ</name>
<organism evidence="1">
    <name type="scientific">viral metagenome</name>
    <dbReference type="NCBI Taxonomy" id="1070528"/>
    <lineage>
        <taxon>unclassified sequences</taxon>
        <taxon>metagenomes</taxon>
        <taxon>organismal metagenomes</taxon>
    </lineage>
</organism>
<evidence type="ECO:0000313" key="1">
    <source>
        <dbReference type="EMBL" id="QHT36416.1"/>
    </source>
</evidence>
<evidence type="ECO:0008006" key="2">
    <source>
        <dbReference type="Google" id="ProtNLM"/>
    </source>
</evidence>
<dbReference type="InterPro" id="IPR018714">
    <property type="entry name" value="DUF2237"/>
</dbReference>
<dbReference type="EMBL" id="MN738742">
    <property type="protein sequence ID" value="QHT36416.1"/>
    <property type="molecule type" value="Genomic_DNA"/>
</dbReference>
<reference evidence="1" key="1">
    <citation type="journal article" date="2020" name="Nature">
        <title>Giant virus diversity and host interactions through global metagenomics.</title>
        <authorList>
            <person name="Schulz F."/>
            <person name="Roux S."/>
            <person name="Paez-Espino D."/>
            <person name="Jungbluth S."/>
            <person name="Walsh D.A."/>
            <person name="Denef V.J."/>
            <person name="McMahon K.D."/>
            <person name="Konstantinidis K.T."/>
            <person name="Eloe-Fadrosh E.A."/>
            <person name="Kyrpides N.C."/>
            <person name="Woyke T."/>
        </authorList>
    </citation>
    <scope>NUCLEOTIDE SEQUENCE</scope>
    <source>
        <strain evidence="1">GVMAG-S-ERX555931-87</strain>
    </source>
</reference>